<name>A0A1I7NRF5_9HYPH</name>
<evidence type="ECO:0000313" key="2">
    <source>
        <dbReference type="Proteomes" id="UP000199423"/>
    </source>
</evidence>
<dbReference type="OrthoDB" id="1551028at2"/>
<protein>
    <recommendedName>
        <fullName evidence="3">GIY-YIG catalytic domain-containing protein</fullName>
    </recommendedName>
</protein>
<dbReference type="AlphaFoldDB" id="A0A1I7NRF5"/>
<dbReference type="Proteomes" id="UP000199423">
    <property type="component" value="Unassembled WGS sequence"/>
</dbReference>
<reference evidence="2" key="1">
    <citation type="submission" date="2016-10" db="EMBL/GenBank/DDBJ databases">
        <authorList>
            <person name="Varghese N."/>
            <person name="Submissions S."/>
        </authorList>
    </citation>
    <scope>NUCLEOTIDE SEQUENCE [LARGE SCALE GENOMIC DNA]</scope>
    <source>
        <strain evidence="2">DSM 1565</strain>
    </source>
</reference>
<sequence length="117" mass="13193">MTQQELTGTGLHGPFSLAADAIDEELVENCPGAYALGFIDYLGRFSITYVGSAGENLKSKLKAHIGTASQFKFRHFAEERLAFEKECEMFHQFLPRGNFLHPSRPHGTDWSCPRCRR</sequence>
<evidence type="ECO:0000313" key="1">
    <source>
        <dbReference type="EMBL" id="SFV37223.1"/>
    </source>
</evidence>
<organism evidence="1 2">
    <name type="scientific">Hyphomicrobium facile</name>
    <dbReference type="NCBI Taxonomy" id="51670"/>
    <lineage>
        <taxon>Bacteria</taxon>
        <taxon>Pseudomonadati</taxon>
        <taxon>Pseudomonadota</taxon>
        <taxon>Alphaproteobacteria</taxon>
        <taxon>Hyphomicrobiales</taxon>
        <taxon>Hyphomicrobiaceae</taxon>
        <taxon>Hyphomicrobium</taxon>
    </lineage>
</organism>
<dbReference type="EMBL" id="FPCH01000003">
    <property type="protein sequence ID" value="SFV37223.1"/>
    <property type="molecule type" value="Genomic_DNA"/>
</dbReference>
<keyword evidence="2" id="KW-1185">Reference proteome</keyword>
<proteinExistence type="predicted"/>
<accession>A0A1I7NRF5</accession>
<dbReference type="STRING" id="51670.SAMN04488557_3053"/>
<evidence type="ECO:0008006" key="3">
    <source>
        <dbReference type="Google" id="ProtNLM"/>
    </source>
</evidence>
<gene>
    <name evidence="1" type="ORF">SAMN04488557_3053</name>
</gene>